<evidence type="ECO:0008006" key="4">
    <source>
        <dbReference type="Google" id="ProtNLM"/>
    </source>
</evidence>
<sequence precursor="true">MTTSLAARLVCVLLLPAVAGCYDPAAMIERVRNDAIQSRLEEVSLGDFHVTLPRDVANSETTEVYVELFGRAVRYRLAEIEQKLAENDHAYRQDVLLAIRSTSNEELAEPNLTKLRERVFEAANATLGDTPVEKVGISYIRLVRH</sequence>
<evidence type="ECO:0000313" key="2">
    <source>
        <dbReference type="EMBL" id="TWT32516.1"/>
    </source>
</evidence>
<dbReference type="RefSeq" id="WP_146567953.1">
    <property type="nucleotide sequence ID" value="NZ_SIHJ01000003.1"/>
</dbReference>
<keyword evidence="1" id="KW-0732">Signal</keyword>
<dbReference type="AlphaFoldDB" id="A0A5C5V1R6"/>
<feature type="signal peptide" evidence="1">
    <location>
        <begin position="1"/>
        <end position="19"/>
    </location>
</feature>
<name>A0A5C5V1R6_9BACT</name>
<evidence type="ECO:0000313" key="3">
    <source>
        <dbReference type="Proteomes" id="UP000316714"/>
    </source>
</evidence>
<evidence type="ECO:0000256" key="1">
    <source>
        <dbReference type="SAM" id="SignalP"/>
    </source>
</evidence>
<dbReference type="Proteomes" id="UP000316714">
    <property type="component" value="Unassembled WGS sequence"/>
</dbReference>
<organism evidence="2 3">
    <name type="scientific">Posidoniimonas corsicana</name>
    <dbReference type="NCBI Taxonomy" id="1938618"/>
    <lineage>
        <taxon>Bacteria</taxon>
        <taxon>Pseudomonadati</taxon>
        <taxon>Planctomycetota</taxon>
        <taxon>Planctomycetia</taxon>
        <taxon>Pirellulales</taxon>
        <taxon>Lacipirellulaceae</taxon>
        <taxon>Posidoniimonas</taxon>
    </lineage>
</organism>
<gene>
    <name evidence="2" type="ORF">KOR34_42790</name>
</gene>
<proteinExistence type="predicted"/>
<keyword evidence="3" id="KW-1185">Reference proteome</keyword>
<feature type="chain" id="PRO_5022900239" description="Flagellar protein FliL" evidence="1">
    <location>
        <begin position="20"/>
        <end position="145"/>
    </location>
</feature>
<reference evidence="2 3" key="1">
    <citation type="submission" date="2019-02" db="EMBL/GenBank/DDBJ databases">
        <title>Deep-cultivation of Planctomycetes and their phenomic and genomic characterization uncovers novel biology.</title>
        <authorList>
            <person name="Wiegand S."/>
            <person name="Jogler M."/>
            <person name="Boedeker C."/>
            <person name="Pinto D."/>
            <person name="Vollmers J."/>
            <person name="Rivas-Marin E."/>
            <person name="Kohn T."/>
            <person name="Peeters S.H."/>
            <person name="Heuer A."/>
            <person name="Rast P."/>
            <person name="Oberbeckmann S."/>
            <person name="Bunk B."/>
            <person name="Jeske O."/>
            <person name="Meyerdierks A."/>
            <person name="Storesund J.E."/>
            <person name="Kallscheuer N."/>
            <person name="Luecker S."/>
            <person name="Lage O.M."/>
            <person name="Pohl T."/>
            <person name="Merkel B.J."/>
            <person name="Hornburger P."/>
            <person name="Mueller R.-W."/>
            <person name="Bruemmer F."/>
            <person name="Labrenz M."/>
            <person name="Spormann A.M."/>
            <person name="Op Den Camp H."/>
            <person name="Overmann J."/>
            <person name="Amann R."/>
            <person name="Jetten M.S.M."/>
            <person name="Mascher T."/>
            <person name="Medema M.H."/>
            <person name="Devos D.P."/>
            <person name="Kaster A.-K."/>
            <person name="Ovreas L."/>
            <person name="Rohde M."/>
            <person name="Galperin M.Y."/>
            <person name="Jogler C."/>
        </authorList>
    </citation>
    <scope>NUCLEOTIDE SEQUENCE [LARGE SCALE GENOMIC DNA]</scope>
    <source>
        <strain evidence="2 3">KOR34</strain>
    </source>
</reference>
<dbReference type="OrthoDB" id="279167at2"/>
<protein>
    <recommendedName>
        <fullName evidence="4">Flagellar protein FliL</fullName>
    </recommendedName>
</protein>
<dbReference type="EMBL" id="SIHJ01000003">
    <property type="protein sequence ID" value="TWT32516.1"/>
    <property type="molecule type" value="Genomic_DNA"/>
</dbReference>
<comment type="caution">
    <text evidence="2">The sequence shown here is derived from an EMBL/GenBank/DDBJ whole genome shotgun (WGS) entry which is preliminary data.</text>
</comment>
<accession>A0A5C5V1R6</accession>